<dbReference type="Pfam" id="PF04461">
    <property type="entry name" value="YajQ"/>
    <property type="match status" value="1"/>
</dbReference>
<dbReference type="HAMAP" id="MF_00632">
    <property type="entry name" value="UPF0234"/>
    <property type="match status" value="1"/>
</dbReference>
<dbReference type="PANTHER" id="PTHR30476">
    <property type="entry name" value="UPF0234 PROTEIN YAJQ"/>
    <property type="match status" value="1"/>
</dbReference>
<keyword evidence="5" id="KW-1185">Reference proteome</keyword>
<dbReference type="GO" id="GO:0005829">
    <property type="term" value="C:cytosol"/>
    <property type="evidence" value="ECO:0007669"/>
    <property type="project" value="TreeGrafter"/>
</dbReference>
<dbReference type="Gene3D" id="3.30.70.990">
    <property type="entry name" value="YajQ-like, domain 2"/>
    <property type="match status" value="1"/>
</dbReference>
<dbReference type="Gene3D" id="3.30.70.860">
    <property type="match status" value="1"/>
</dbReference>
<accession>A0A2M9Y301</accession>
<evidence type="ECO:0000313" key="5">
    <source>
        <dbReference type="Proteomes" id="UP000297891"/>
    </source>
</evidence>
<comment type="similarity">
    <text evidence="2 3">Belongs to the YajQ family.</text>
</comment>
<dbReference type="NCBIfam" id="NF003819">
    <property type="entry name" value="PRK05412.1"/>
    <property type="match status" value="1"/>
</dbReference>
<keyword evidence="1 3" id="KW-0547">Nucleotide-binding</keyword>
<gene>
    <name evidence="4" type="ORF">EHQ30_14345</name>
</gene>
<reference evidence="4" key="1">
    <citation type="journal article" date="2019" name="PLoS Negl. Trop. Dis.">
        <title>Revisiting the worldwide diversity of Leptospira species in the environment.</title>
        <authorList>
            <person name="Vincent A.T."/>
            <person name="Schiettekatte O."/>
            <person name="Bourhy P."/>
            <person name="Veyrier F.J."/>
            <person name="Picardeau M."/>
        </authorList>
    </citation>
    <scope>NUCLEOTIDE SEQUENCE [LARGE SCALE GENOMIC DNA]</scope>
    <source>
        <strain evidence="4">201800277</strain>
    </source>
</reference>
<comment type="caution">
    <text evidence="4">The sequence shown here is derived from an EMBL/GenBank/DDBJ whole genome shotgun (WGS) entry which is preliminary data.</text>
</comment>
<protein>
    <recommendedName>
        <fullName evidence="3">Nucleotide-binding protein EHQ30_14345</fullName>
    </recommendedName>
</protein>
<evidence type="ECO:0000256" key="2">
    <source>
        <dbReference type="ARBA" id="ARBA00093450"/>
    </source>
</evidence>
<evidence type="ECO:0000256" key="1">
    <source>
        <dbReference type="ARBA" id="ARBA00022741"/>
    </source>
</evidence>
<organism evidence="4 5">
    <name type="scientific">Leptospira brenneri</name>
    <dbReference type="NCBI Taxonomy" id="2023182"/>
    <lineage>
        <taxon>Bacteria</taxon>
        <taxon>Pseudomonadati</taxon>
        <taxon>Spirochaetota</taxon>
        <taxon>Spirochaetia</taxon>
        <taxon>Leptospirales</taxon>
        <taxon>Leptospiraceae</taxon>
        <taxon>Leptospira</taxon>
    </lineage>
</organism>
<dbReference type="OrthoDB" id="9801447at2"/>
<evidence type="ECO:0000313" key="4">
    <source>
        <dbReference type="EMBL" id="TGK91402.1"/>
    </source>
</evidence>
<dbReference type="InterPro" id="IPR036183">
    <property type="entry name" value="YajQ-like_sf"/>
</dbReference>
<proteinExistence type="inferred from homology"/>
<dbReference type="PANTHER" id="PTHR30476:SF0">
    <property type="entry name" value="UPF0234 PROTEIN YAJQ"/>
    <property type="match status" value="1"/>
</dbReference>
<name>A0A2M9Y301_9LEPT</name>
<dbReference type="InterPro" id="IPR035570">
    <property type="entry name" value="UPF0234_N"/>
</dbReference>
<dbReference type="EMBL" id="RQFP01000014">
    <property type="protein sequence ID" value="TGK91402.1"/>
    <property type="molecule type" value="Genomic_DNA"/>
</dbReference>
<sequence>MAQDPSFDIVSKLERPELQNAVAQAMTEIQTRFDFKGSNSEIKLTEDSLVLTSENEIKLKQVIDVLTTKMAKRGISLKAFDFESKIEAATGQTVRQKVKIQNGLDKEQTKQITTLIKDQKLKVQASIQGDSVRVVGKKKDDLQEVMAAIRNANFNFDANFTNFKG</sequence>
<dbReference type="GO" id="GO:0000166">
    <property type="term" value="F:nucleotide binding"/>
    <property type="evidence" value="ECO:0007669"/>
    <property type="project" value="UniProtKB-UniRule"/>
</dbReference>
<dbReference type="Proteomes" id="UP000297891">
    <property type="component" value="Unassembled WGS sequence"/>
</dbReference>
<dbReference type="InterPro" id="IPR035571">
    <property type="entry name" value="UPF0234-like_C"/>
</dbReference>
<evidence type="ECO:0000256" key="3">
    <source>
        <dbReference type="HAMAP-Rule" id="MF_00632"/>
    </source>
</evidence>
<dbReference type="AlphaFoldDB" id="A0A2M9Y301"/>
<dbReference type="InterPro" id="IPR007551">
    <property type="entry name" value="YajQ/Smlt4090-like"/>
</dbReference>
<dbReference type="SUPFAM" id="SSF89963">
    <property type="entry name" value="YajQ-like"/>
    <property type="match status" value="2"/>
</dbReference>
<dbReference type="CDD" id="cd11740">
    <property type="entry name" value="YajQ_like"/>
    <property type="match status" value="1"/>
</dbReference>
<dbReference type="RefSeq" id="WP_100790329.1">
    <property type="nucleotide sequence ID" value="NZ_NPDQ01000003.1"/>
</dbReference>
<dbReference type="FunFam" id="3.30.70.990:FF:000002">
    <property type="entry name" value="UPF0234 protein LEP1GSC067_4943"/>
    <property type="match status" value="1"/>
</dbReference>
<comment type="function">
    <text evidence="3">Nucleotide-binding protein.</text>
</comment>